<gene>
    <name evidence="3" type="ORF">Tco_1054115</name>
</gene>
<dbReference type="InterPro" id="IPR005162">
    <property type="entry name" value="Retrotrans_gag_dom"/>
</dbReference>
<evidence type="ECO:0000256" key="1">
    <source>
        <dbReference type="SAM" id="MobiDB-lite"/>
    </source>
</evidence>
<dbReference type="Proteomes" id="UP001151760">
    <property type="component" value="Unassembled WGS sequence"/>
</dbReference>
<reference evidence="3" key="2">
    <citation type="submission" date="2022-01" db="EMBL/GenBank/DDBJ databases">
        <authorList>
            <person name="Yamashiro T."/>
            <person name="Shiraishi A."/>
            <person name="Satake H."/>
            <person name="Nakayama K."/>
        </authorList>
    </citation>
    <scope>NUCLEOTIDE SEQUENCE</scope>
</reference>
<dbReference type="EMBL" id="BQNB010018930">
    <property type="protein sequence ID" value="GJT79773.1"/>
    <property type="molecule type" value="Genomic_DNA"/>
</dbReference>
<keyword evidence="4" id="KW-1185">Reference proteome</keyword>
<evidence type="ECO:0000313" key="4">
    <source>
        <dbReference type="Proteomes" id="UP001151760"/>
    </source>
</evidence>
<feature type="region of interest" description="Disordered" evidence="1">
    <location>
        <begin position="504"/>
        <end position="523"/>
    </location>
</feature>
<dbReference type="InterPro" id="IPR001584">
    <property type="entry name" value="Integrase_cat-core"/>
</dbReference>
<feature type="domain" description="Integrase catalytic" evidence="2">
    <location>
        <begin position="340"/>
        <end position="457"/>
    </location>
</feature>
<sequence>MITINANNQRSTDLNETNLLGIAVKALPAAHETILPDNSMGMADDAQNTNNSTISSFGKAFDTFHLPVASQATRDAYDALFDAQNEVACIMLGSMSPDLHRALENYKAYDIIQERRWSVSKLLSLEDEKLIGHFGTPCMGKTITKLHAMLKLHEKGIPKKVETPVVLAIREGRIQKDNKKPQGAKGNDKGKNKLAYAPKLKIHYYQREIIRQRTLSTTTTSRGKRRLKHGALSLYVGNGMRAAVEAFVSFDLVLPSGLIIVLDNYMHNLYPNVSSIYNVSNKRAKHELDSSYLWHCRLGHINKKRMDKLQHDGILQPTHDESLEKCNHYGYVYLMKHKHEVFETFKVFQNEVENQFGKKIKAIQSDRGGKYFSHEFVNRMKSYGIISQLIPPYTPQHNGVSERRNQTLLNMVRSMMNLTTLPKSFWGYALESIARILNMVPTKKVDRTSYEIWHGYPKETMGYYFYYPLENKTFIAQNVEFFENSLTLQEASGSHGLLEASESNVGPELIQENDTQPSENTSKIHDEVEPNKHELGDLNEPPNYKAVLSDPESDKWLDVMNTKMQYMKDNQIVDPFNVASCDGCARNTIELLEGNNVVPLDPTPSDSLDLNDDNRERTCLRLFQFFLHNQASNWLERLSAGSISTWEDLTTRFLAQFFPPRRTAELFPHHGIDLWLQVQIFYDHVNPATRRTINQSAGGKLRDRNTKESWALLEDLDLYDNKSWNDPRDFAKPVKAISLPQDVLSTSDRRLIELENQVQRLMKAHLAPKQHVQVNKISSSCEICSGHHNTQYCMENPKQAFGEYASSRNNKVGGKQFTTNLGPRNFKEATNAWKDKPNFNWEQSQSFTSPQKGSFSTYSSSYQAELERTLSEFDSHQERRLSSLGAQLERQQDDMINKINILWKVFFEKLNDTSTRDTT</sequence>
<dbReference type="PANTHER" id="PTHR42648">
    <property type="entry name" value="TRANSPOSASE, PUTATIVE-RELATED"/>
    <property type="match status" value="1"/>
</dbReference>
<dbReference type="Pfam" id="PF13976">
    <property type="entry name" value="gag_pre-integrs"/>
    <property type="match status" value="1"/>
</dbReference>
<evidence type="ECO:0000259" key="2">
    <source>
        <dbReference type="PROSITE" id="PS50994"/>
    </source>
</evidence>
<proteinExistence type="predicted"/>
<dbReference type="InterPro" id="IPR036397">
    <property type="entry name" value="RNaseH_sf"/>
</dbReference>
<dbReference type="InterPro" id="IPR012337">
    <property type="entry name" value="RNaseH-like_sf"/>
</dbReference>
<name>A0ABQ5GVX9_9ASTR</name>
<dbReference type="Gene3D" id="3.30.420.10">
    <property type="entry name" value="Ribonuclease H-like superfamily/Ribonuclease H"/>
    <property type="match status" value="1"/>
</dbReference>
<accession>A0ABQ5GVX9</accession>
<dbReference type="InterPro" id="IPR039537">
    <property type="entry name" value="Retrotran_Ty1/copia-like"/>
</dbReference>
<reference evidence="3" key="1">
    <citation type="journal article" date="2022" name="Int. J. Mol. Sci.">
        <title>Draft Genome of Tanacetum Coccineum: Genomic Comparison of Closely Related Tanacetum-Family Plants.</title>
        <authorList>
            <person name="Yamashiro T."/>
            <person name="Shiraishi A."/>
            <person name="Nakayama K."/>
            <person name="Satake H."/>
        </authorList>
    </citation>
    <scope>NUCLEOTIDE SEQUENCE</scope>
</reference>
<dbReference type="InterPro" id="IPR025724">
    <property type="entry name" value="GAG-pre-integrase_dom"/>
</dbReference>
<protein>
    <submittedName>
        <fullName evidence="3">Retrotransposon protein, putative, ty1-copia subclass</fullName>
    </submittedName>
</protein>
<dbReference type="SUPFAM" id="SSF53098">
    <property type="entry name" value="Ribonuclease H-like"/>
    <property type="match status" value="1"/>
</dbReference>
<feature type="compositionally biased region" description="Polar residues" evidence="1">
    <location>
        <begin position="512"/>
        <end position="521"/>
    </location>
</feature>
<evidence type="ECO:0000313" key="3">
    <source>
        <dbReference type="EMBL" id="GJT79773.1"/>
    </source>
</evidence>
<comment type="caution">
    <text evidence="3">The sequence shown here is derived from an EMBL/GenBank/DDBJ whole genome shotgun (WGS) entry which is preliminary data.</text>
</comment>
<dbReference type="Pfam" id="PF03732">
    <property type="entry name" value="Retrotrans_gag"/>
    <property type="match status" value="1"/>
</dbReference>
<organism evidence="3 4">
    <name type="scientific">Tanacetum coccineum</name>
    <dbReference type="NCBI Taxonomy" id="301880"/>
    <lineage>
        <taxon>Eukaryota</taxon>
        <taxon>Viridiplantae</taxon>
        <taxon>Streptophyta</taxon>
        <taxon>Embryophyta</taxon>
        <taxon>Tracheophyta</taxon>
        <taxon>Spermatophyta</taxon>
        <taxon>Magnoliopsida</taxon>
        <taxon>eudicotyledons</taxon>
        <taxon>Gunneridae</taxon>
        <taxon>Pentapetalae</taxon>
        <taxon>asterids</taxon>
        <taxon>campanulids</taxon>
        <taxon>Asterales</taxon>
        <taxon>Asteraceae</taxon>
        <taxon>Asteroideae</taxon>
        <taxon>Anthemideae</taxon>
        <taxon>Anthemidinae</taxon>
        <taxon>Tanacetum</taxon>
    </lineage>
</organism>
<dbReference type="PANTHER" id="PTHR42648:SF27">
    <property type="entry name" value="RNA-DIRECTED DNA POLYMERASE"/>
    <property type="match status" value="1"/>
</dbReference>
<dbReference type="PROSITE" id="PS50994">
    <property type="entry name" value="INTEGRASE"/>
    <property type="match status" value="1"/>
</dbReference>